<dbReference type="AlphaFoldDB" id="T0II70"/>
<evidence type="ECO:0000313" key="1">
    <source>
        <dbReference type="EMBL" id="EQB11425.1"/>
    </source>
</evidence>
<proteinExistence type="predicted"/>
<protein>
    <submittedName>
        <fullName evidence="1">Uncharacterized protein</fullName>
    </submittedName>
</protein>
<comment type="caution">
    <text evidence="1">The sequence shown here is derived from an EMBL/GenBank/DDBJ whole genome shotgun (WGS) entry which is preliminary data.</text>
</comment>
<reference evidence="1 2" key="1">
    <citation type="journal article" date="2013" name="Genome Announc.">
        <title>Draft Genome Sequence of Sphingobium lactosutens Strain DS20T, Isolated from a Hexachlorocyclohexane Dumpsite.</title>
        <authorList>
            <person name="Kumar R."/>
            <person name="Dwivedi V."/>
            <person name="Negi V."/>
            <person name="Khurana J.P."/>
            <person name="Lal R."/>
        </authorList>
    </citation>
    <scope>NUCLEOTIDE SEQUENCE [LARGE SCALE GENOMIC DNA]</scope>
    <source>
        <strain evidence="1 2">DS20</strain>
    </source>
</reference>
<organism evidence="1 2">
    <name type="scientific">Sphingobium lactosutens DS20</name>
    <dbReference type="NCBI Taxonomy" id="1331060"/>
    <lineage>
        <taxon>Bacteria</taxon>
        <taxon>Pseudomonadati</taxon>
        <taxon>Pseudomonadota</taxon>
        <taxon>Alphaproteobacteria</taxon>
        <taxon>Sphingomonadales</taxon>
        <taxon>Sphingomonadaceae</taxon>
        <taxon>Sphingobium</taxon>
    </lineage>
</organism>
<dbReference type="Proteomes" id="UP000015531">
    <property type="component" value="Unassembled WGS sequence"/>
</dbReference>
<dbReference type="EMBL" id="ATDP01000107">
    <property type="protein sequence ID" value="EQB11425.1"/>
    <property type="molecule type" value="Genomic_DNA"/>
</dbReference>
<gene>
    <name evidence="1" type="ORF">RLDS_23770</name>
</gene>
<accession>T0II70</accession>
<keyword evidence="2" id="KW-1185">Reference proteome</keyword>
<name>T0II70_9SPHN</name>
<sequence>MADVHILAIDLAKRSFQVCATDPGGTCVDAPGFARGFSDDVTVWRFNRSCVRPLIAV</sequence>
<evidence type="ECO:0000313" key="2">
    <source>
        <dbReference type="Proteomes" id="UP000015531"/>
    </source>
</evidence>